<keyword evidence="2" id="KW-0863">Zinc-finger</keyword>
<dbReference type="SMART" id="SM00744">
    <property type="entry name" value="RINGv"/>
    <property type="match status" value="1"/>
</dbReference>
<dbReference type="Gene3D" id="3.30.40.10">
    <property type="entry name" value="Zinc/RING finger domain, C3HC4 (zinc finger)"/>
    <property type="match status" value="1"/>
</dbReference>
<organism evidence="7 8">
    <name type="scientific">Ziziphus jujuba var. spinosa</name>
    <dbReference type="NCBI Taxonomy" id="714518"/>
    <lineage>
        <taxon>Eukaryota</taxon>
        <taxon>Viridiplantae</taxon>
        <taxon>Streptophyta</taxon>
        <taxon>Embryophyta</taxon>
        <taxon>Tracheophyta</taxon>
        <taxon>Spermatophyta</taxon>
        <taxon>Magnoliopsida</taxon>
        <taxon>eudicotyledons</taxon>
        <taxon>Gunneridae</taxon>
        <taxon>Pentapetalae</taxon>
        <taxon>rosids</taxon>
        <taxon>fabids</taxon>
        <taxon>Rosales</taxon>
        <taxon>Rhamnaceae</taxon>
        <taxon>Paliureae</taxon>
        <taxon>Ziziphus</taxon>
    </lineage>
</organism>
<feature type="compositionally biased region" description="Low complexity" evidence="4">
    <location>
        <begin position="265"/>
        <end position="287"/>
    </location>
</feature>
<feature type="region of interest" description="Disordered" evidence="4">
    <location>
        <begin position="215"/>
        <end position="311"/>
    </location>
</feature>
<feature type="transmembrane region" description="Helical" evidence="5">
    <location>
        <begin position="539"/>
        <end position="561"/>
    </location>
</feature>
<evidence type="ECO:0000256" key="5">
    <source>
        <dbReference type="SAM" id="Phobius"/>
    </source>
</evidence>
<protein>
    <recommendedName>
        <fullName evidence="6">RING-CH-type domain-containing protein</fullName>
    </recommendedName>
</protein>
<dbReference type="AlphaFoldDB" id="A0A978UES3"/>
<keyword evidence="5" id="KW-1133">Transmembrane helix</keyword>
<sequence>MAEFAYNSSINRSTGRSPFEIVTGMLPRKPIDLVHLPLATRPSAEAETFGRHIQEIHDDIRRKIALSNENYKAYADLKRKFAEFNEGDMVMVRIRPKRFPRGTYKKLHSRNVGPYKILKKISSNVYVLDLPKDMGISNVFNIEDLSSYEGHENDTASGSKAASLPSTFRLKEEIEDVVDHQIVSTRGGGYQRIKATFGGFLWLWQIMQAAQTVTNGASEESSPQTGLQSGKSSKDGVSDPGPSGRKPDISLQIPPRPVGFGTSRSGKNLQSQGSSKGSSLGGLLRALSLKKRGHVPEGERSSLLDSDPRTAPESPILANIKAAFSWKRCTSLPVRPATNLSPSVTTPMSARLPNEQPKLHKGAAEATVSRSLSVPGRNVVIVRSISFATRNEHTTEDTSDDQINPVPMGEGDDDEEIPEEEAVCRICLDECQEGNTLKMECSCKGALRLVHEECAIKWFSTKGNKKCEVCGQEVKNLPVTLLRIPTSTRRDNRQDRSQTSPRSQSISAWQDFVVLVLISTICYFFFLEQLLIHDMKSQAIILAAPFAFTLGLLASIFAVILAIKEYIWTYAALEFALVAITLHLFYTLVSGDLNLKAIYAILLASVLGFGISMSINSLYIQYYTWRIQVSHNTNTSPV</sequence>
<keyword evidence="3" id="KW-0862">Zinc</keyword>
<gene>
    <name evidence="7" type="ORF">FEM48_Zijuj12G0179200</name>
</gene>
<keyword evidence="5" id="KW-0812">Transmembrane</keyword>
<dbReference type="Pfam" id="PF24626">
    <property type="entry name" value="SH3_Tf2-1"/>
    <property type="match status" value="1"/>
</dbReference>
<dbReference type="Proteomes" id="UP000813462">
    <property type="component" value="Unassembled WGS sequence"/>
</dbReference>
<proteinExistence type="predicted"/>
<feature type="transmembrane region" description="Helical" evidence="5">
    <location>
        <begin position="508"/>
        <end position="527"/>
    </location>
</feature>
<dbReference type="PANTHER" id="PTHR46158:SF11">
    <property type="entry name" value="ZINC FINGER PROTEIN"/>
    <property type="match status" value="1"/>
</dbReference>
<evidence type="ECO:0000256" key="4">
    <source>
        <dbReference type="SAM" id="MobiDB-lite"/>
    </source>
</evidence>
<accession>A0A978UES3</accession>
<name>A0A978UES3_ZIZJJ</name>
<dbReference type="InterPro" id="IPR011016">
    <property type="entry name" value="Znf_RING-CH"/>
</dbReference>
<evidence type="ECO:0000259" key="6">
    <source>
        <dbReference type="PROSITE" id="PS51292"/>
    </source>
</evidence>
<evidence type="ECO:0000256" key="1">
    <source>
        <dbReference type="ARBA" id="ARBA00022723"/>
    </source>
</evidence>
<reference evidence="7" key="1">
    <citation type="journal article" date="2021" name="Front. Plant Sci.">
        <title>Chromosome-Scale Genome Assembly for Chinese Sour Jujube and Insights Into Its Genome Evolution and Domestication Signature.</title>
        <authorList>
            <person name="Shen L.-Y."/>
            <person name="Luo H."/>
            <person name="Wang X.-L."/>
            <person name="Wang X.-M."/>
            <person name="Qiu X.-J."/>
            <person name="Liu H."/>
            <person name="Zhou S.-S."/>
            <person name="Jia K.-H."/>
            <person name="Nie S."/>
            <person name="Bao Y.-T."/>
            <person name="Zhang R.-G."/>
            <person name="Yun Q.-Z."/>
            <person name="Chai Y.-H."/>
            <person name="Lu J.-Y."/>
            <person name="Li Y."/>
            <person name="Zhao S.-W."/>
            <person name="Mao J.-F."/>
            <person name="Jia S.-G."/>
            <person name="Mao Y.-M."/>
        </authorList>
    </citation>
    <scope>NUCLEOTIDE SEQUENCE</scope>
    <source>
        <strain evidence="7">AT0</strain>
        <tissue evidence="7">Leaf</tissue>
    </source>
</reference>
<dbReference type="EMBL" id="JAEACU010000012">
    <property type="protein sequence ID" value="KAH7513266.1"/>
    <property type="molecule type" value="Genomic_DNA"/>
</dbReference>
<dbReference type="Pfam" id="PF12906">
    <property type="entry name" value="RINGv"/>
    <property type="match status" value="1"/>
</dbReference>
<keyword evidence="5" id="KW-0472">Membrane</keyword>
<evidence type="ECO:0000313" key="8">
    <source>
        <dbReference type="Proteomes" id="UP000813462"/>
    </source>
</evidence>
<evidence type="ECO:0000256" key="2">
    <source>
        <dbReference type="ARBA" id="ARBA00022771"/>
    </source>
</evidence>
<feature type="transmembrane region" description="Helical" evidence="5">
    <location>
        <begin position="567"/>
        <end position="586"/>
    </location>
</feature>
<dbReference type="SUPFAM" id="SSF57850">
    <property type="entry name" value="RING/U-box"/>
    <property type="match status" value="1"/>
</dbReference>
<feature type="compositionally biased region" description="Polar residues" evidence="4">
    <location>
        <begin position="215"/>
        <end position="231"/>
    </location>
</feature>
<keyword evidence="1" id="KW-0479">Metal-binding</keyword>
<dbReference type="GO" id="GO:0008270">
    <property type="term" value="F:zinc ion binding"/>
    <property type="evidence" value="ECO:0007669"/>
    <property type="project" value="UniProtKB-KW"/>
</dbReference>
<evidence type="ECO:0000313" key="7">
    <source>
        <dbReference type="EMBL" id="KAH7513266.1"/>
    </source>
</evidence>
<dbReference type="PANTHER" id="PTHR46158">
    <property type="entry name" value="OS02G0165000 PROTEIN"/>
    <property type="match status" value="1"/>
</dbReference>
<dbReference type="PROSITE" id="PS51292">
    <property type="entry name" value="ZF_RING_CH"/>
    <property type="match status" value="1"/>
</dbReference>
<comment type="caution">
    <text evidence="7">The sequence shown here is derived from an EMBL/GenBank/DDBJ whole genome shotgun (WGS) entry which is preliminary data.</text>
</comment>
<feature type="region of interest" description="Disordered" evidence="4">
    <location>
        <begin position="392"/>
        <end position="415"/>
    </location>
</feature>
<feature type="transmembrane region" description="Helical" evidence="5">
    <location>
        <begin position="598"/>
        <end position="620"/>
    </location>
</feature>
<dbReference type="InterPro" id="IPR056924">
    <property type="entry name" value="SH3_Tf2-1"/>
</dbReference>
<dbReference type="InterPro" id="IPR013083">
    <property type="entry name" value="Znf_RING/FYVE/PHD"/>
</dbReference>
<feature type="domain" description="RING-CH-type" evidence="6">
    <location>
        <begin position="416"/>
        <end position="477"/>
    </location>
</feature>
<feature type="compositionally biased region" description="Basic and acidic residues" evidence="4">
    <location>
        <begin position="294"/>
        <end position="310"/>
    </location>
</feature>
<dbReference type="CDD" id="cd16495">
    <property type="entry name" value="RING_CH-C4HC3_MARCH"/>
    <property type="match status" value="1"/>
</dbReference>
<evidence type="ECO:0000256" key="3">
    <source>
        <dbReference type="ARBA" id="ARBA00022833"/>
    </source>
</evidence>